<dbReference type="SUPFAM" id="SSF53474">
    <property type="entry name" value="alpha/beta-Hydrolases"/>
    <property type="match status" value="1"/>
</dbReference>
<evidence type="ECO:0000256" key="4">
    <source>
        <dbReference type="ARBA" id="ARBA00022801"/>
    </source>
</evidence>
<feature type="non-terminal residue" evidence="5">
    <location>
        <position position="1"/>
    </location>
</feature>
<evidence type="ECO:0000256" key="2">
    <source>
        <dbReference type="ARBA" id="ARBA00008300"/>
    </source>
</evidence>
<comment type="subcellular location">
    <subcellularLocation>
        <location evidence="1">Lipid droplet</location>
    </subcellularLocation>
</comment>
<keyword evidence="4" id="KW-0378">Hydrolase</keyword>
<dbReference type="Gene3D" id="3.40.50.1820">
    <property type="entry name" value="alpha/beta hydrolase"/>
    <property type="match status" value="1"/>
</dbReference>
<dbReference type="PANTHER" id="PTHR13390:SF0">
    <property type="entry name" value="LIPID DROPLET-ASSOCIATED HYDROLASE"/>
    <property type="match status" value="1"/>
</dbReference>
<evidence type="ECO:0000256" key="3">
    <source>
        <dbReference type="ARBA" id="ARBA00022677"/>
    </source>
</evidence>
<comment type="similarity">
    <text evidence="2">Belongs to the AB hydrolase superfamily. LDAH family.</text>
</comment>
<dbReference type="GO" id="GO:0019915">
    <property type="term" value="P:lipid storage"/>
    <property type="evidence" value="ECO:0007669"/>
    <property type="project" value="InterPro"/>
</dbReference>
<proteinExistence type="inferred from homology"/>
<sequence>GIGNGFLQSALDLMKISALGKVCKAVQAKIPFLTTMAMAEPFAQPAGPESRSRIDMRSVSLPLGDEHIVTDVLIKEPAPLSGSTAKSSHTVVVFPGNPSVLPFYRRFMEQLANRLQDTISVHAVGHAGFSFKDHNNGRLFSLDEQISLKISYMESILAKDPETKLVLLGHSVGAYMVMEILNQRPDLPIVSNVFLFPALCNLEVSWPVKVLRTPILYESLGFCISLIPSPIKLLLSKLLPSIQDEATMIGDHFNSHSVRNGFSLVNHELRQIREFNQSQVKALTKHSDSSLFLFTRSDPYVGVTLMEHLRSSIPGATHIVYDDLLDVKHAFVMKDSDLVADTVLTYLDMILPGLCPTAESA</sequence>
<dbReference type="EMBL" id="HACM01000678">
    <property type="protein sequence ID" value="CRZ01120.1"/>
    <property type="molecule type" value="Transcribed_RNA"/>
</dbReference>
<reference evidence="5" key="1">
    <citation type="submission" date="2015-04" db="EMBL/GenBank/DDBJ databases">
        <title>The genome sequence of the plant pathogenic Rhizarian Plasmodiophora brassicae reveals insights in its biotrophic life cycle and the origin of chitin synthesis.</title>
        <authorList>
            <person name="Schwelm A."/>
            <person name="Fogelqvist J."/>
            <person name="Knaust A."/>
            <person name="Julke S."/>
            <person name="Lilja T."/>
            <person name="Dhandapani V."/>
            <person name="Bonilla-Rosso G."/>
            <person name="Karlsson M."/>
            <person name="Shevchenko A."/>
            <person name="Choi S.R."/>
            <person name="Kim H.G."/>
            <person name="Park J.Y."/>
            <person name="Lim Y.P."/>
            <person name="Ludwig-Muller J."/>
            <person name="Dixelius C."/>
        </authorList>
    </citation>
    <scope>NUCLEOTIDE SEQUENCE</scope>
    <source>
        <tissue evidence="5">Potato root galls</tissue>
    </source>
</reference>
<keyword evidence="3" id="KW-0551">Lipid droplet</keyword>
<dbReference type="InterPro" id="IPR029058">
    <property type="entry name" value="AB_hydrolase_fold"/>
</dbReference>
<evidence type="ECO:0000313" key="5">
    <source>
        <dbReference type="EMBL" id="CRZ01120.1"/>
    </source>
</evidence>
<evidence type="ECO:0008006" key="6">
    <source>
        <dbReference type="Google" id="ProtNLM"/>
    </source>
</evidence>
<dbReference type="GO" id="GO:0016298">
    <property type="term" value="F:lipase activity"/>
    <property type="evidence" value="ECO:0007669"/>
    <property type="project" value="InterPro"/>
</dbReference>
<organism evidence="5">
    <name type="scientific">Spongospora subterranea</name>
    <dbReference type="NCBI Taxonomy" id="70186"/>
    <lineage>
        <taxon>Eukaryota</taxon>
        <taxon>Sar</taxon>
        <taxon>Rhizaria</taxon>
        <taxon>Endomyxa</taxon>
        <taxon>Phytomyxea</taxon>
        <taxon>Plasmodiophorida</taxon>
        <taxon>Plasmodiophoridae</taxon>
        <taxon>Spongospora</taxon>
    </lineage>
</organism>
<dbReference type="AlphaFoldDB" id="A0A0H5QGN0"/>
<evidence type="ECO:0000256" key="1">
    <source>
        <dbReference type="ARBA" id="ARBA00004502"/>
    </source>
</evidence>
<dbReference type="PANTHER" id="PTHR13390">
    <property type="entry name" value="LIPASE"/>
    <property type="match status" value="1"/>
</dbReference>
<dbReference type="Pfam" id="PF10230">
    <property type="entry name" value="LIDHydrolase"/>
    <property type="match status" value="1"/>
</dbReference>
<protein>
    <recommendedName>
        <fullName evidence="6">Lipid droplet-associated serine hydrolase</fullName>
    </recommendedName>
</protein>
<name>A0A0H5QGN0_9EUKA</name>
<dbReference type="GO" id="GO:0005811">
    <property type="term" value="C:lipid droplet"/>
    <property type="evidence" value="ECO:0007669"/>
    <property type="project" value="UniProtKB-SubCell"/>
</dbReference>
<dbReference type="InterPro" id="IPR019363">
    <property type="entry name" value="LDAH"/>
</dbReference>
<accession>A0A0H5QGN0</accession>